<evidence type="ECO:0000256" key="3">
    <source>
        <dbReference type="RuleBase" id="RU362073"/>
    </source>
</evidence>
<keyword evidence="6" id="KW-0969">Cilium</keyword>
<organism evidence="6 7">
    <name type="scientific">Sphingomonas sanguinis</name>
    <dbReference type="NCBI Taxonomy" id="33051"/>
    <lineage>
        <taxon>Bacteria</taxon>
        <taxon>Pseudomonadati</taxon>
        <taxon>Pseudomonadota</taxon>
        <taxon>Alphaproteobacteria</taxon>
        <taxon>Sphingomonadales</taxon>
        <taxon>Sphingomonadaceae</taxon>
        <taxon>Sphingomonas</taxon>
    </lineage>
</organism>
<dbReference type="PANTHER" id="PTHR42792:SF1">
    <property type="entry name" value="FLAGELLAR HOOK-ASSOCIATED PROTEIN 3"/>
    <property type="match status" value="1"/>
</dbReference>
<name>A0ABU5LUQ4_9SPHN</name>
<keyword evidence="3" id="KW-0964">Secreted</keyword>
<feature type="domain" description="Flagellin C-terminal" evidence="5">
    <location>
        <begin position="216"/>
        <end position="298"/>
    </location>
</feature>
<accession>A0ABU5LUQ4</accession>
<comment type="subcellular location">
    <subcellularLocation>
        <location evidence="3">Secreted</location>
    </subcellularLocation>
    <subcellularLocation>
        <location evidence="3">Bacterial flagellum</location>
    </subcellularLocation>
</comment>
<comment type="similarity">
    <text evidence="1 3">Belongs to the bacterial flagellin family.</text>
</comment>
<dbReference type="Pfam" id="PF00700">
    <property type="entry name" value="Flagellin_C"/>
    <property type="match status" value="1"/>
</dbReference>
<comment type="function">
    <text evidence="3">Flagellin is the subunit protein which polymerizes to form the filaments of bacterial flagella.</text>
</comment>
<protein>
    <recommendedName>
        <fullName evidence="3">Flagellin</fullName>
    </recommendedName>
</protein>
<keyword evidence="2 3" id="KW-0975">Bacterial flagellum</keyword>
<dbReference type="Pfam" id="PF00669">
    <property type="entry name" value="Flagellin_N"/>
    <property type="match status" value="1"/>
</dbReference>
<dbReference type="InterPro" id="IPR046358">
    <property type="entry name" value="Flagellin_C"/>
</dbReference>
<keyword evidence="6" id="KW-0282">Flagellum</keyword>
<proteinExistence type="inferred from homology"/>
<evidence type="ECO:0000259" key="4">
    <source>
        <dbReference type="Pfam" id="PF00669"/>
    </source>
</evidence>
<evidence type="ECO:0000259" key="5">
    <source>
        <dbReference type="Pfam" id="PF00700"/>
    </source>
</evidence>
<dbReference type="InterPro" id="IPR001492">
    <property type="entry name" value="Flagellin"/>
</dbReference>
<dbReference type="Proteomes" id="UP001292182">
    <property type="component" value="Unassembled WGS sequence"/>
</dbReference>
<reference evidence="7" key="1">
    <citation type="submission" date="2023-07" db="EMBL/GenBank/DDBJ databases">
        <title>Whole genome sequence analysis of rice epiphytic Sphingomonas sanguinis OsEp_Plm_15B2.</title>
        <authorList>
            <person name="Sahu K.P."/>
            <person name="Asharani P."/>
            <person name="Reddy B."/>
            <person name="Kumar A."/>
        </authorList>
    </citation>
    <scope>NUCLEOTIDE SEQUENCE [LARGE SCALE GENOMIC DNA]</scope>
    <source>
        <strain evidence="7">OsEp_Plm_15B2</strain>
    </source>
</reference>
<dbReference type="InterPro" id="IPR001029">
    <property type="entry name" value="Flagellin_N"/>
</dbReference>
<keyword evidence="6" id="KW-0966">Cell projection</keyword>
<evidence type="ECO:0000313" key="6">
    <source>
        <dbReference type="EMBL" id="MDZ7283664.1"/>
    </source>
</evidence>
<sequence length="299" mass="31178">MQISTSVFYDTAARRMTALTGKANALQVQISTGKKLTNPSDDAAAAAQVAEFDRRDADDAVYKTNLTLAGSLLQQADTTLGQIGNQVQKALELTTQAANGTLTAANRASVGDQIASIRDALLGLANSKDSRGLPLFGAGAGSDAVTMSGGSYTYTNSTANVSDIPIADGQSVDVSVSAERVFKAGDNDDTLNVLNRLVTALKSGGDASATISDAMDKLKAANDNVSTVQASVGAREARVELQQGLQKAASTDRAQLRSSIEDADPVETITQLQQTMTVLQATQSSFTKLTSLSLFDYLK</sequence>
<keyword evidence="7" id="KW-1185">Reference proteome</keyword>
<dbReference type="PANTHER" id="PTHR42792">
    <property type="entry name" value="FLAGELLIN"/>
    <property type="match status" value="1"/>
</dbReference>
<gene>
    <name evidence="6" type="ORF">N4G62_16680</name>
</gene>
<evidence type="ECO:0000256" key="2">
    <source>
        <dbReference type="ARBA" id="ARBA00023143"/>
    </source>
</evidence>
<dbReference type="EMBL" id="JAOBTW010000022">
    <property type="protein sequence ID" value="MDZ7283664.1"/>
    <property type="molecule type" value="Genomic_DNA"/>
</dbReference>
<evidence type="ECO:0000313" key="7">
    <source>
        <dbReference type="Proteomes" id="UP001292182"/>
    </source>
</evidence>
<comment type="caution">
    <text evidence="6">The sequence shown here is derived from an EMBL/GenBank/DDBJ whole genome shotgun (WGS) entry which is preliminary data.</text>
</comment>
<feature type="domain" description="Flagellin N-terminal" evidence="4">
    <location>
        <begin position="3"/>
        <end position="129"/>
    </location>
</feature>
<dbReference type="RefSeq" id="WP_219018839.1">
    <property type="nucleotide sequence ID" value="NZ_CP079203.1"/>
</dbReference>
<evidence type="ECO:0000256" key="1">
    <source>
        <dbReference type="ARBA" id="ARBA00005709"/>
    </source>
</evidence>